<proteinExistence type="inferred from homology"/>
<feature type="non-terminal residue" evidence="8">
    <location>
        <position position="295"/>
    </location>
</feature>
<dbReference type="InterPro" id="IPR015760">
    <property type="entry name" value="TIF_IF2"/>
</dbReference>
<dbReference type="Gene3D" id="3.40.50.10050">
    <property type="entry name" value="Translation initiation factor IF- 2, domain 3"/>
    <property type="match status" value="1"/>
</dbReference>
<evidence type="ECO:0000256" key="4">
    <source>
        <dbReference type="ARBA" id="ARBA00022917"/>
    </source>
</evidence>
<comment type="caution">
    <text evidence="8">The sequence shown here is derived from an EMBL/GenBank/DDBJ whole genome shotgun (WGS) entry which is preliminary data.</text>
</comment>
<dbReference type="PANTHER" id="PTHR43381">
    <property type="entry name" value="TRANSLATION INITIATION FACTOR IF-2-RELATED"/>
    <property type="match status" value="1"/>
</dbReference>
<dbReference type="Pfam" id="PF11987">
    <property type="entry name" value="IF-2"/>
    <property type="match status" value="1"/>
</dbReference>
<dbReference type="InterPro" id="IPR053905">
    <property type="entry name" value="EF-G-like_DII"/>
</dbReference>
<keyword evidence="3" id="KW-0547">Nucleotide-binding</keyword>
<keyword evidence="2" id="KW-0396">Initiation factor</keyword>
<dbReference type="EMBL" id="BART01004316">
    <property type="protein sequence ID" value="GAG69456.1"/>
    <property type="molecule type" value="Genomic_DNA"/>
</dbReference>
<feature type="non-terminal residue" evidence="8">
    <location>
        <position position="1"/>
    </location>
</feature>
<dbReference type="FunFam" id="2.40.30.10:FF:000007">
    <property type="entry name" value="Translation initiation factor IF-2"/>
    <property type="match status" value="1"/>
</dbReference>
<evidence type="ECO:0000259" key="6">
    <source>
        <dbReference type="Pfam" id="PF11987"/>
    </source>
</evidence>
<gene>
    <name evidence="8" type="ORF">S01H4_10961</name>
</gene>
<feature type="domain" description="Translation initiation factor IF- 2" evidence="6">
    <location>
        <begin position="115"/>
        <end position="227"/>
    </location>
</feature>
<dbReference type="InterPro" id="IPR023115">
    <property type="entry name" value="TIF_IF2_dom3"/>
</dbReference>
<dbReference type="Gene3D" id="2.40.30.10">
    <property type="entry name" value="Translation factors"/>
    <property type="match status" value="2"/>
</dbReference>
<evidence type="ECO:0000259" key="7">
    <source>
        <dbReference type="Pfam" id="PF22042"/>
    </source>
</evidence>
<dbReference type="PANTHER" id="PTHR43381:SF5">
    <property type="entry name" value="TR-TYPE G DOMAIN-CONTAINING PROTEIN"/>
    <property type="match status" value="1"/>
</dbReference>
<evidence type="ECO:0000313" key="8">
    <source>
        <dbReference type="EMBL" id="GAG69456.1"/>
    </source>
</evidence>
<dbReference type="InterPro" id="IPR044145">
    <property type="entry name" value="IF2_II"/>
</dbReference>
<comment type="similarity">
    <text evidence="1">Belongs to the TRAFAC class translation factor GTPase superfamily. Classic translation factor GTPase family. IF-2 subfamily.</text>
</comment>
<dbReference type="GO" id="GO:0003743">
    <property type="term" value="F:translation initiation factor activity"/>
    <property type="evidence" value="ECO:0007669"/>
    <property type="project" value="UniProtKB-KW"/>
</dbReference>
<dbReference type="FunFam" id="3.40.50.10050:FF:000001">
    <property type="entry name" value="Translation initiation factor IF-2"/>
    <property type="match status" value="1"/>
</dbReference>
<accession>X1BBX9</accession>
<feature type="domain" description="Elongation factor G-like" evidence="7">
    <location>
        <begin position="19"/>
        <end position="97"/>
    </location>
</feature>
<reference evidence="8" key="1">
    <citation type="journal article" date="2014" name="Front. Microbiol.">
        <title>High frequency of phylogenetically diverse reductive dehalogenase-homologous genes in deep subseafloor sedimentary metagenomes.</title>
        <authorList>
            <person name="Kawai M."/>
            <person name="Futagami T."/>
            <person name="Toyoda A."/>
            <person name="Takaki Y."/>
            <person name="Nishi S."/>
            <person name="Hori S."/>
            <person name="Arai W."/>
            <person name="Tsubouchi T."/>
            <person name="Morono Y."/>
            <person name="Uchiyama I."/>
            <person name="Ito T."/>
            <person name="Fujiyama A."/>
            <person name="Inagaki F."/>
            <person name="Takami H."/>
        </authorList>
    </citation>
    <scope>NUCLEOTIDE SEQUENCE</scope>
    <source>
        <strain evidence="8">Expedition CK06-06</strain>
    </source>
</reference>
<dbReference type="InterPro" id="IPR036925">
    <property type="entry name" value="TIF_IF2_dom3_sf"/>
</dbReference>
<dbReference type="AlphaFoldDB" id="X1BBX9"/>
<protein>
    <submittedName>
        <fullName evidence="8">Uncharacterized protein</fullName>
    </submittedName>
</protein>
<dbReference type="Pfam" id="PF22042">
    <property type="entry name" value="EF-G_D2"/>
    <property type="match status" value="1"/>
</dbReference>
<organism evidence="8">
    <name type="scientific">marine sediment metagenome</name>
    <dbReference type="NCBI Taxonomy" id="412755"/>
    <lineage>
        <taxon>unclassified sequences</taxon>
        <taxon>metagenomes</taxon>
        <taxon>ecological metagenomes</taxon>
    </lineage>
</organism>
<evidence type="ECO:0000256" key="3">
    <source>
        <dbReference type="ARBA" id="ARBA00022741"/>
    </source>
</evidence>
<dbReference type="InterPro" id="IPR009000">
    <property type="entry name" value="Transl_B-barrel_sf"/>
</dbReference>
<keyword evidence="4" id="KW-0648">Protein biosynthesis</keyword>
<evidence type="ECO:0000256" key="2">
    <source>
        <dbReference type="ARBA" id="ARBA00022540"/>
    </source>
</evidence>
<dbReference type="GO" id="GO:0005829">
    <property type="term" value="C:cytosol"/>
    <property type="evidence" value="ECO:0007669"/>
    <property type="project" value="TreeGrafter"/>
</dbReference>
<keyword evidence="5" id="KW-0342">GTP-binding</keyword>
<name>X1BBX9_9ZZZZ</name>
<dbReference type="SUPFAM" id="SSF52156">
    <property type="entry name" value="Initiation factor IF2/eIF5b, domain 3"/>
    <property type="match status" value="1"/>
</dbReference>
<dbReference type="GO" id="GO:0005525">
    <property type="term" value="F:GTP binding"/>
    <property type="evidence" value="ECO:0007669"/>
    <property type="project" value="UniProtKB-KW"/>
</dbReference>
<evidence type="ECO:0000256" key="1">
    <source>
        <dbReference type="ARBA" id="ARBA00007733"/>
    </source>
</evidence>
<dbReference type="CDD" id="cd03702">
    <property type="entry name" value="IF2_mtIF2_II"/>
    <property type="match status" value="1"/>
</dbReference>
<dbReference type="SUPFAM" id="SSF50447">
    <property type="entry name" value="Translation proteins"/>
    <property type="match status" value="2"/>
</dbReference>
<evidence type="ECO:0000256" key="5">
    <source>
        <dbReference type="ARBA" id="ARBA00023134"/>
    </source>
</evidence>
<sequence length="295" mass="31632">KSLVVAEMEDLKADPSRSAVGVVIEAELDKSKGPLATVLIQTGTLKVGDTVVVGSTWGRIRAMFNDMGKRVRKAEPSMPVELLGLDSVPQVGDTLTAVAGEHQARALIQKHQQEMPLKAVSLDNLFDQISAGQVKELDVVLKADVQGSIEPIRSSLEQLATEQVQVRIIHSGSGNITESDVMLAIASKGLIIGFGTGVEAGARRLAEVEGVDIRLYDVIYNLADDVEKALKGMLEPTYVEVIEGRAEVKAVFPSVKKLKVAGVYVTEGKVSRGASVRVRRGEQIVAESVVSSLRR</sequence>